<evidence type="ECO:0000256" key="6">
    <source>
        <dbReference type="ARBA" id="ARBA00023136"/>
    </source>
</evidence>
<evidence type="ECO:0000256" key="4">
    <source>
        <dbReference type="ARBA" id="ARBA00022824"/>
    </source>
</evidence>
<dbReference type="Gene3D" id="1.20.1540.10">
    <property type="entry name" value="Rhomboid-like"/>
    <property type="match status" value="1"/>
</dbReference>
<feature type="transmembrane region" description="Helical" evidence="7">
    <location>
        <begin position="287"/>
        <end position="307"/>
    </location>
</feature>
<evidence type="ECO:0000256" key="2">
    <source>
        <dbReference type="ARBA" id="ARBA00009045"/>
    </source>
</evidence>
<comment type="similarity">
    <text evidence="2">Belongs to the peptidase S54 family.</text>
</comment>
<keyword evidence="4" id="KW-0256">Endoplasmic reticulum</keyword>
<dbReference type="InterPro" id="IPR022764">
    <property type="entry name" value="Peptidase_S54_rhomboid_dom"/>
</dbReference>
<dbReference type="RefSeq" id="XP_031549583.1">
    <property type="nucleotide sequence ID" value="XM_031693723.1"/>
</dbReference>
<feature type="transmembrane region" description="Helical" evidence="7">
    <location>
        <begin position="399"/>
        <end position="417"/>
    </location>
</feature>
<dbReference type="OrthoDB" id="2146116at2759"/>
<dbReference type="GeneID" id="116287109"/>
<organism evidence="9 10">
    <name type="scientific">Actinia tenebrosa</name>
    <name type="common">Australian red waratah sea anemone</name>
    <dbReference type="NCBI Taxonomy" id="6105"/>
    <lineage>
        <taxon>Eukaryota</taxon>
        <taxon>Metazoa</taxon>
        <taxon>Cnidaria</taxon>
        <taxon>Anthozoa</taxon>
        <taxon>Hexacorallia</taxon>
        <taxon>Actiniaria</taxon>
        <taxon>Actiniidae</taxon>
        <taxon>Actinia</taxon>
    </lineage>
</organism>
<keyword evidence="5 7" id="KW-1133">Transmembrane helix</keyword>
<dbReference type="Pfam" id="PF01694">
    <property type="entry name" value="Rhomboid"/>
    <property type="match status" value="1"/>
</dbReference>
<sequence length="440" mass="49238">MTSQIRPTAPSSNTRGLVVPAAGSDYKHWPVFTCAYGLVQISMMIWVCNRGGKISNALQPIRRSRLETLTFRGPTVINHTEYPNPWYGPSERSLVQLGALFPPCMRTEHRYNYQFATSWSNIQLRLGREKLGCCEAETLNIAGTLTKKQCQSMSAPNMTQWKEIRCSQRRTGQNFIAHAIRPCCDALASKCHMTSPDHCVFIGGVYHLHAEHCYQVDCLAFSCDADPEVRGIDDDHLLSAGVILPPSYHQWWRFLVTIYLPHGIVDGTILNLLGLPICLIIERKIGLLRMVLVHTTAGVGGHLIGSLCSESTSITTGGVPSLAGIIVISIIYSFRAQTQSSRILLYLSGYFFSLVVLFILSSFPLVNNFSTFSGLILGIFLGFTYLPNLKLRREHVVRVTCLAVIILVFIICLFIFYEVQPSCSWCMKFSCVFFVDGWCE</sequence>
<dbReference type="KEGG" id="aten:116287109"/>
<dbReference type="PANTHER" id="PTHR45965">
    <property type="entry name" value="INACTIVE RHOMBOID PROTEIN"/>
    <property type="match status" value="1"/>
</dbReference>
<dbReference type="InParanoid" id="A0A6P8H1R5"/>
<dbReference type="Proteomes" id="UP000515163">
    <property type="component" value="Unplaced"/>
</dbReference>
<accession>A0A6P8H1R5</accession>
<feature type="domain" description="Peptidase S54 rhomboid" evidence="8">
    <location>
        <begin position="249"/>
        <end position="387"/>
    </location>
</feature>
<keyword evidence="9" id="KW-1185">Reference proteome</keyword>
<dbReference type="GO" id="GO:0005789">
    <property type="term" value="C:endoplasmic reticulum membrane"/>
    <property type="evidence" value="ECO:0007669"/>
    <property type="project" value="UniProtKB-SubCell"/>
</dbReference>
<dbReference type="AlphaFoldDB" id="A0A6P8H1R5"/>
<comment type="subcellular location">
    <subcellularLocation>
        <location evidence="1">Endoplasmic reticulum membrane</location>
        <topology evidence="1">Multi-pass membrane protein</topology>
    </subcellularLocation>
</comment>
<evidence type="ECO:0000313" key="10">
    <source>
        <dbReference type="RefSeq" id="XP_031549583.1"/>
    </source>
</evidence>
<feature type="transmembrane region" description="Helical" evidence="7">
    <location>
        <begin position="344"/>
        <end position="363"/>
    </location>
</feature>
<proteinExistence type="inferred from homology"/>
<feature type="transmembrane region" description="Helical" evidence="7">
    <location>
        <begin position="251"/>
        <end position="275"/>
    </location>
</feature>
<keyword evidence="6 7" id="KW-0472">Membrane</keyword>
<feature type="transmembrane region" description="Helical" evidence="7">
    <location>
        <begin position="369"/>
        <end position="387"/>
    </location>
</feature>
<evidence type="ECO:0000256" key="1">
    <source>
        <dbReference type="ARBA" id="ARBA00004477"/>
    </source>
</evidence>
<dbReference type="InterPro" id="IPR051512">
    <property type="entry name" value="Inactive_Rhomboid"/>
</dbReference>
<evidence type="ECO:0000256" key="3">
    <source>
        <dbReference type="ARBA" id="ARBA00022692"/>
    </source>
</evidence>
<evidence type="ECO:0000313" key="9">
    <source>
        <dbReference type="Proteomes" id="UP000515163"/>
    </source>
</evidence>
<gene>
    <name evidence="10" type="primary">LOC116287109</name>
</gene>
<name>A0A6P8H1R5_ACTTE</name>
<evidence type="ECO:0000256" key="5">
    <source>
        <dbReference type="ARBA" id="ARBA00022989"/>
    </source>
</evidence>
<evidence type="ECO:0000259" key="8">
    <source>
        <dbReference type="Pfam" id="PF01694"/>
    </source>
</evidence>
<dbReference type="GO" id="GO:0050708">
    <property type="term" value="P:regulation of protein secretion"/>
    <property type="evidence" value="ECO:0007669"/>
    <property type="project" value="TreeGrafter"/>
</dbReference>
<dbReference type="SUPFAM" id="SSF144091">
    <property type="entry name" value="Rhomboid-like"/>
    <property type="match status" value="1"/>
</dbReference>
<dbReference type="PANTHER" id="PTHR45965:SF3">
    <property type="entry name" value="INACTIVE RHOMBOID PROTEIN 1"/>
    <property type="match status" value="1"/>
</dbReference>
<dbReference type="GO" id="GO:0004252">
    <property type="term" value="F:serine-type endopeptidase activity"/>
    <property type="evidence" value="ECO:0007669"/>
    <property type="project" value="InterPro"/>
</dbReference>
<dbReference type="InterPro" id="IPR035952">
    <property type="entry name" value="Rhomboid-like_sf"/>
</dbReference>
<reference evidence="10" key="1">
    <citation type="submission" date="2025-08" db="UniProtKB">
        <authorList>
            <consortium name="RefSeq"/>
        </authorList>
    </citation>
    <scope>IDENTIFICATION</scope>
    <source>
        <tissue evidence="10">Tentacle</tissue>
    </source>
</reference>
<keyword evidence="3 7" id="KW-0812">Transmembrane</keyword>
<feature type="transmembrane region" description="Helical" evidence="7">
    <location>
        <begin position="313"/>
        <end position="332"/>
    </location>
</feature>
<evidence type="ECO:0000256" key="7">
    <source>
        <dbReference type="SAM" id="Phobius"/>
    </source>
</evidence>
<protein>
    <submittedName>
        <fullName evidence="10">Inactive rhomboid protein 1-like</fullName>
    </submittedName>
</protein>
<dbReference type="GO" id="GO:0042058">
    <property type="term" value="P:regulation of epidermal growth factor receptor signaling pathway"/>
    <property type="evidence" value="ECO:0007669"/>
    <property type="project" value="TreeGrafter"/>
</dbReference>